<sequence>MASTNIKRPLEAILEDHYRGRIAPTPTGFLHLGHAHTFLIAQSRAKQQQGILILRNEDLDQDRCKPQFADAMLEDLAWVGLVWQEGPKKGGIHGPYTQSQRLSFYHTTWEQLKNTGLIYPSPQSRKDIARSLLAPHSTAGENIFPASLRPNENTGLKFQQPGNQNWRFRVPDGQTIEFFDFRHGKVAFVAGKDFGDFVVWRKDGFPSYELAVVADDHAMKITEVVRGEDLLLSTARQLLIYRALGWRPPQFYHCQLIRDRYGKRLAKRDQALSLRYFRQNGLNRKDLHKIFQRMGYPLSC</sequence>
<evidence type="ECO:0000256" key="3">
    <source>
        <dbReference type="ARBA" id="ARBA00022741"/>
    </source>
</evidence>
<dbReference type="GO" id="GO:0004818">
    <property type="term" value="F:glutamate-tRNA ligase activity"/>
    <property type="evidence" value="ECO:0007669"/>
    <property type="project" value="UniProtKB-EC"/>
</dbReference>
<accession>A0A2Z4AAX0</accession>
<evidence type="ECO:0000259" key="8">
    <source>
        <dbReference type="Pfam" id="PF00749"/>
    </source>
</evidence>
<dbReference type="PANTHER" id="PTHR43311:SF1">
    <property type="entry name" value="GLUTAMYL-Q TRNA(ASP) SYNTHETASE"/>
    <property type="match status" value="1"/>
</dbReference>
<reference evidence="9 10" key="1">
    <citation type="submission" date="2018-06" db="EMBL/GenBank/DDBJ databases">
        <title>Draft Genome Sequence of a Novel Marine Bacterium Related to the Verrucomicrobia.</title>
        <authorList>
            <person name="Vosseberg J."/>
            <person name="Martijn J."/>
            <person name="Ettema T.J.G."/>
        </authorList>
    </citation>
    <scope>NUCLEOTIDE SEQUENCE [LARGE SCALE GENOMIC DNA]</scope>
    <source>
        <strain evidence="9">TARA_B100001123</strain>
    </source>
</reference>
<dbReference type="SUPFAM" id="SSF52374">
    <property type="entry name" value="Nucleotidylyl transferase"/>
    <property type="match status" value="1"/>
</dbReference>
<dbReference type="InterPro" id="IPR014729">
    <property type="entry name" value="Rossmann-like_a/b/a_fold"/>
</dbReference>
<dbReference type="Gene3D" id="3.40.50.620">
    <property type="entry name" value="HUPs"/>
    <property type="match status" value="1"/>
</dbReference>
<dbReference type="GO" id="GO:0005829">
    <property type="term" value="C:cytosol"/>
    <property type="evidence" value="ECO:0007669"/>
    <property type="project" value="TreeGrafter"/>
</dbReference>
<evidence type="ECO:0000256" key="1">
    <source>
        <dbReference type="ARBA" id="ARBA00022598"/>
    </source>
</evidence>
<dbReference type="InterPro" id="IPR000924">
    <property type="entry name" value="Glu/Gln-tRNA-synth"/>
</dbReference>
<keyword evidence="7" id="KW-0648">Protein biosynthesis</keyword>
<feature type="domain" description="Glutamyl/glutaminyl-tRNA synthetase class Ib catalytic" evidence="8">
    <location>
        <begin position="19"/>
        <end position="297"/>
    </location>
</feature>
<keyword evidence="6 7" id="KW-0030">Aminoacyl-tRNA synthetase</keyword>
<evidence type="ECO:0000256" key="6">
    <source>
        <dbReference type="ARBA" id="ARBA00023146"/>
    </source>
</evidence>
<organism evidence="9 10">
    <name type="scientific">Candidatus Moanibacter tarae</name>
    <dbReference type="NCBI Taxonomy" id="2200854"/>
    <lineage>
        <taxon>Bacteria</taxon>
        <taxon>Pseudomonadati</taxon>
        <taxon>Verrucomicrobiota</taxon>
        <taxon>Opitutia</taxon>
        <taxon>Puniceicoccales</taxon>
        <taxon>Puniceicoccales incertae sedis</taxon>
        <taxon>Candidatus Moanibacter</taxon>
    </lineage>
</organism>
<keyword evidence="3 7" id="KW-0547">Nucleotide-binding</keyword>
<dbReference type="InterPro" id="IPR020058">
    <property type="entry name" value="Glu/Gln-tRNA-synth_Ib_cat-dom"/>
</dbReference>
<name>A0A2Z4AAX0_9BACT</name>
<evidence type="ECO:0000256" key="2">
    <source>
        <dbReference type="ARBA" id="ARBA00022723"/>
    </source>
</evidence>
<dbReference type="PRINTS" id="PR00987">
    <property type="entry name" value="TRNASYNTHGLU"/>
</dbReference>
<evidence type="ECO:0000256" key="7">
    <source>
        <dbReference type="RuleBase" id="RU363037"/>
    </source>
</evidence>
<dbReference type="Pfam" id="PF00749">
    <property type="entry name" value="tRNA-synt_1c"/>
    <property type="match status" value="1"/>
</dbReference>
<dbReference type="EC" id="6.1.1.17" evidence="9"/>
<dbReference type="PANTHER" id="PTHR43311">
    <property type="entry name" value="GLUTAMATE--TRNA LIGASE"/>
    <property type="match status" value="1"/>
</dbReference>
<dbReference type="GO" id="GO:0005524">
    <property type="term" value="F:ATP binding"/>
    <property type="evidence" value="ECO:0007669"/>
    <property type="project" value="UniProtKB-KW"/>
</dbReference>
<evidence type="ECO:0000313" key="9">
    <source>
        <dbReference type="EMBL" id="AWT58983.1"/>
    </source>
</evidence>
<proteinExistence type="inferred from homology"/>
<dbReference type="InterPro" id="IPR049940">
    <property type="entry name" value="GluQ/Sye"/>
</dbReference>
<dbReference type="EMBL" id="CP029803">
    <property type="protein sequence ID" value="AWT58983.1"/>
    <property type="molecule type" value="Genomic_DNA"/>
</dbReference>
<keyword evidence="5 7" id="KW-0067">ATP-binding</keyword>
<keyword evidence="2" id="KW-0479">Metal-binding</keyword>
<dbReference type="GO" id="GO:0006424">
    <property type="term" value="P:glutamyl-tRNA aminoacylation"/>
    <property type="evidence" value="ECO:0007669"/>
    <property type="project" value="TreeGrafter"/>
</dbReference>
<gene>
    <name evidence="9" type="primary">gltX1</name>
    <name evidence="9" type="ORF">DF168_00155</name>
</gene>
<dbReference type="Proteomes" id="UP000247465">
    <property type="component" value="Chromosome"/>
</dbReference>
<evidence type="ECO:0000313" key="10">
    <source>
        <dbReference type="Proteomes" id="UP000247465"/>
    </source>
</evidence>
<protein>
    <submittedName>
        <fullName evidence="9">Glutamate--tRNA ligase 1</fullName>
        <ecNumber evidence="9">6.1.1.17</ecNumber>
    </submittedName>
</protein>
<keyword evidence="4" id="KW-0862">Zinc</keyword>
<keyword evidence="1 7" id="KW-0436">Ligase</keyword>
<dbReference type="AlphaFoldDB" id="A0A2Z4AAX0"/>
<comment type="similarity">
    <text evidence="7">Belongs to the class-I aminoacyl-tRNA synthetase family.</text>
</comment>
<dbReference type="KEGG" id="mtar:DF168_00155"/>
<evidence type="ECO:0000256" key="5">
    <source>
        <dbReference type="ARBA" id="ARBA00022840"/>
    </source>
</evidence>
<evidence type="ECO:0000256" key="4">
    <source>
        <dbReference type="ARBA" id="ARBA00022833"/>
    </source>
</evidence>